<evidence type="ECO:0000313" key="2">
    <source>
        <dbReference type="Proteomes" id="UP000006462"/>
    </source>
</evidence>
<reference evidence="1 2" key="1">
    <citation type="submission" date="2009-12" db="EMBL/GenBank/DDBJ databases">
        <authorList>
            <person name="Shrivastava S."/>
            <person name="Madupu R."/>
            <person name="Durkin A.S."/>
            <person name="Torralba M."/>
            <person name="Methe B."/>
            <person name="Sutton G.G."/>
            <person name="Strausberg R.L."/>
            <person name="Nelson K.E."/>
        </authorList>
    </citation>
    <scope>NUCLEOTIDE SEQUENCE [LARGE SCALE GENOMIC DNA]</scope>
    <source>
        <strain evidence="1 2">W5455</strain>
    </source>
</reference>
<sequence length="114" mass="13181">MMIHAVKLEECSELGVKMTFPDNSYCTLAIDVVYRHPRRPPLELGEENIPTDTDRYARRLRYDKTPEDKEIDEAALKLLYSRLARAYLDGELDVKPSTEEKIILRNELAKEAGK</sequence>
<dbReference type="RefSeq" id="WP_009165956.1">
    <property type="nucleotide sequence ID" value="NZ_ADFP01000125.1"/>
</dbReference>
<comment type="caution">
    <text evidence="1">The sequence shown here is derived from an EMBL/GenBank/DDBJ whole genome shotgun (WGS) entry which is preliminary data.</text>
</comment>
<proteinExistence type="predicted"/>
<dbReference type="EMBL" id="ADFP01000125">
    <property type="protein sequence ID" value="EFB89601.1"/>
    <property type="molecule type" value="Genomic_DNA"/>
</dbReference>
<evidence type="ECO:0000313" key="1">
    <source>
        <dbReference type="EMBL" id="EFB89601.1"/>
    </source>
</evidence>
<name>A0ABM9ZS06_9BACT</name>
<protein>
    <submittedName>
        <fullName evidence="1">Uncharacterized protein</fullName>
    </submittedName>
</protein>
<dbReference type="Proteomes" id="UP000006462">
    <property type="component" value="Unassembled WGS sequence"/>
</dbReference>
<accession>A0ABM9ZS06</accession>
<gene>
    <name evidence="1" type="ORF">HMPREF7215_0589</name>
</gene>
<organism evidence="1 2">
    <name type="scientific">Pyramidobacter piscolens W5455</name>
    <dbReference type="NCBI Taxonomy" id="352165"/>
    <lineage>
        <taxon>Bacteria</taxon>
        <taxon>Thermotogati</taxon>
        <taxon>Synergistota</taxon>
        <taxon>Synergistia</taxon>
        <taxon>Synergistales</taxon>
        <taxon>Dethiosulfovibrionaceae</taxon>
        <taxon>Pyramidobacter</taxon>
    </lineage>
</organism>
<keyword evidence="2" id="KW-1185">Reference proteome</keyword>